<dbReference type="GO" id="GO:0003677">
    <property type="term" value="F:DNA binding"/>
    <property type="evidence" value="ECO:0007669"/>
    <property type="project" value="TreeGrafter"/>
</dbReference>
<reference evidence="2" key="1">
    <citation type="submission" date="2016-10" db="EMBL/GenBank/DDBJ databases">
        <title>Sequence of Gallionella enrichment culture.</title>
        <authorList>
            <person name="Poehlein A."/>
            <person name="Muehling M."/>
            <person name="Daniel R."/>
        </authorList>
    </citation>
    <scope>NUCLEOTIDE SEQUENCE</scope>
</reference>
<dbReference type="PANTHER" id="PTHR30136">
    <property type="entry name" value="HELIX-TURN-HELIX TRANSCRIPTIONAL REGULATOR, ICLR FAMILY"/>
    <property type="match status" value="1"/>
</dbReference>
<dbReference type="PANTHER" id="PTHR30136:SF34">
    <property type="entry name" value="TRANSCRIPTIONAL REGULATOR"/>
    <property type="match status" value="1"/>
</dbReference>
<dbReference type="PROSITE" id="PS51078">
    <property type="entry name" value="ICLR_ED"/>
    <property type="match status" value="1"/>
</dbReference>
<dbReference type="Pfam" id="PF01614">
    <property type="entry name" value="IclR_C"/>
    <property type="match status" value="1"/>
</dbReference>
<name>A0A1J5PJZ6_9ZZZZ</name>
<dbReference type="Gene3D" id="3.30.450.40">
    <property type="match status" value="1"/>
</dbReference>
<gene>
    <name evidence="2" type="primary">pcaR_6</name>
    <name evidence="2" type="ORF">GALL_528200</name>
</gene>
<accession>A0A1J5PJZ6</accession>
<dbReference type="AlphaFoldDB" id="A0A1J5PJZ6"/>
<feature type="domain" description="IclR-ED" evidence="1">
    <location>
        <begin position="1"/>
        <end position="113"/>
    </location>
</feature>
<proteinExistence type="predicted"/>
<organism evidence="2">
    <name type="scientific">mine drainage metagenome</name>
    <dbReference type="NCBI Taxonomy" id="410659"/>
    <lineage>
        <taxon>unclassified sequences</taxon>
        <taxon>metagenomes</taxon>
        <taxon>ecological metagenomes</taxon>
    </lineage>
</organism>
<dbReference type="GO" id="GO:0003700">
    <property type="term" value="F:DNA-binding transcription factor activity"/>
    <property type="evidence" value="ECO:0007669"/>
    <property type="project" value="TreeGrafter"/>
</dbReference>
<protein>
    <submittedName>
        <fullName evidence="2">Pca regulon regulatory protein</fullName>
    </submittedName>
</protein>
<evidence type="ECO:0000313" key="2">
    <source>
        <dbReference type="EMBL" id="OIQ65619.1"/>
    </source>
</evidence>
<dbReference type="EMBL" id="MLJW01007182">
    <property type="protein sequence ID" value="OIQ65619.1"/>
    <property type="molecule type" value="Genomic_DNA"/>
</dbReference>
<comment type="caution">
    <text evidence="2">The sequence shown here is derived from an EMBL/GenBank/DDBJ whole genome shotgun (WGS) entry which is preliminary data.</text>
</comment>
<dbReference type="InterPro" id="IPR050707">
    <property type="entry name" value="HTH_MetabolicPath_Reg"/>
</dbReference>
<dbReference type="SUPFAM" id="SSF55781">
    <property type="entry name" value="GAF domain-like"/>
    <property type="match status" value="1"/>
</dbReference>
<dbReference type="InterPro" id="IPR014757">
    <property type="entry name" value="Tscrpt_reg_IclR_C"/>
</dbReference>
<evidence type="ECO:0000259" key="1">
    <source>
        <dbReference type="PROSITE" id="PS51078"/>
    </source>
</evidence>
<dbReference type="InterPro" id="IPR029016">
    <property type="entry name" value="GAF-like_dom_sf"/>
</dbReference>
<dbReference type="GO" id="GO:0045892">
    <property type="term" value="P:negative regulation of DNA-templated transcription"/>
    <property type="evidence" value="ECO:0007669"/>
    <property type="project" value="TreeGrafter"/>
</dbReference>
<sequence>MGRVLISRMRDDQIEIYLRDLKPIKFTEHTVTDTGRLRQIFAQTRRLGYSAVVDELDYGITALAVPITDQSGRVVAAVNTSGYSGKLPIDQLIDSRLNDLRIAASRIGQIFTRYPVLLHSIAPANISAAGNK</sequence>